<feature type="repeat" description="TPR" evidence="5">
    <location>
        <begin position="769"/>
        <end position="802"/>
    </location>
</feature>
<dbReference type="Gene3D" id="1.10.510.10">
    <property type="entry name" value="Transferase(Phosphotransferase) domain 1"/>
    <property type="match status" value="1"/>
</dbReference>
<keyword evidence="4 6" id="KW-0067">ATP-binding</keyword>
<dbReference type="CDD" id="cd14014">
    <property type="entry name" value="STKc_PknB_like"/>
    <property type="match status" value="1"/>
</dbReference>
<dbReference type="InterPro" id="IPR017441">
    <property type="entry name" value="Protein_kinase_ATP_BS"/>
</dbReference>
<dbReference type="EMBL" id="VIKS01000004">
    <property type="protein sequence ID" value="TQV88483.1"/>
    <property type="molecule type" value="Genomic_DNA"/>
</dbReference>
<keyword evidence="5" id="KW-0802">TPR repeat</keyword>
<dbReference type="Pfam" id="PF00069">
    <property type="entry name" value="Pkinase"/>
    <property type="match status" value="1"/>
</dbReference>
<feature type="repeat" description="TPR" evidence="5">
    <location>
        <begin position="701"/>
        <end position="734"/>
    </location>
</feature>
<dbReference type="InterPro" id="IPR011990">
    <property type="entry name" value="TPR-like_helical_dom_sf"/>
</dbReference>
<evidence type="ECO:0000313" key="8">
    <source>
        <dbReference type="EMBL" id="TQV88483.1"/>
    </source>
</evidence>
<dbReference type="PANTHER" id="PTHR43289:SF6">
    <property type="entry name" value="SERINE_THREONINE-PROTEIN KINASE NEKL-3"/>
    <property type="match status" value="1"/>
</dbReference>
<dbReference type="SMART" id="SM00220">
    <property type="entry name" value="S_TKc"/>
    <property type="match status" value="1"/>
</dbReference>
<name>A0A545UGF5_9GAMM</name>
<dbReference type="InterPro" id="IPR008271">
    <property type="entry name" value="Ser/Thr_kinase_AS"/>
</dbReference>
<feature type="repeat" description="TPR" evidence="5">
    <location>
        <begin position="735"/>
        <end position="768"/>
    </location>
</feature>
<dbReference type="InterPro" id="IPR000719">
    <property type="entry name" value="Prot_kinase_dom"/>
</dbReference>
<reference evidence="8 9" key="1">
    <citation type="submission" date="2019-07" db="EMBL/GenBank/DDBJ databases">
        <title>Draft genome for Aliikangiella sp. M105.</title>
        <authorList>
            <person name="Wang G."/>
        </authorList>
    </citation>
    <scope>NUCLEOTIDE SEQUENCE [LARGE SCALE GENOMIC DNA]</scope>
    <source>
        <strain evidence="8 9">M105</strain>
    </source>
</reference>
<keyword evidence="2 6" id="KW-0547">Nucleotide-binding</keyword>
<dbReference type="Proteomes" id="UP000315439">
    <property type="component" value="Unassembled WGS sequence"/>
</dbReference>
<keyword evidence="9" id="KW-1185">Reference proteome</keyword>
<dbReference type="SUPFAM" id="SSF48452">
    <property type="entry name" value="TPR-like"/>
    <property type="match status" value="2"/>
</dbReference>
<dbReference type="PROSITE" id="PS50293">
    <property type="entry name" value="TPR_REGION"/>
    <property type="match status" value="1"/>
</dbReference>
<feature type="domain" description="Protein kinase" evidence="7">
    <location>
        <begin position="94"/>
        <end position="383"/>
    </location>
</feature>
<keyword evidence="1" id="KW-0808">Transferase</keyword>
<dbReference type="GO" id="GO:0004674">
    <property type="term" value="F:protein serine/threonine kinase activity"/>
    <property type="evidence" value="ECO:0007669"/>
    <property type="project" value="TreeGrafter"/>
</dbReference>
<evidence type="ECO:0000256" key="2">
    <source>
        <dbReference type="ARBA" id="ARBA00022741"/>
    </source>
</evidence>
<evidence type="ECO:0000256" key="1">
    <source>
        <dbReference type="ARBA" id="ARBA00022679"/>
    </source>
</evidence>
<dbReference type="Pfam" id="PF13414">
    <property type="entry name" value="TPR_11"/>
    <property type="match status" value="2"/>
</dbReference>
<evidence type="ECO:0000313" key="9">
    <source>
        <dbReference type="Proteomes" id="UP000315439"/>
    </source>
</evidence>
<dbReference type="PROSITE" id="PS50005">
    <property type="entry name" value="TPR"/>
    <property type="match status" value="4"/>
</dbReference>
<dbReference type="SUPFAM" id="SSF56112">
    <property type="entry name" value="Protein kinase-like (PK-like)"/>
    <property type="match status" value="1"/>
</dbReference>
<evidence type="ECO:0000256" key="3">
    <source>
        <dbReference type="ARBA" id="ARBA00022777"/>
    </source>
</evidence>
<dbReference type="PROSITE" id="PS00108">
    <property type="entry name" value="PROTEIN_KINASE_ST"/>
    <property type="match status" value="1"/>
</dbReference>
<evidence type="ECO:0000256" key="6">
    <source>
        <dbReference type="PROSITE-ProRule" id="PRU10141"/>
    </source>
</evidence>
<feature type="repeat" description="TPR" evidence="5">
    <location>
        <begin position="667"/>
        <end position="700"/>
    </location>
</feature>
<keyword evidence="3 8" id="KW-0418">Kinase</keyword>
<accession>A0A545UGF5</accession>
<dbReference type="Gene3D" id="1.25.40.10">
    <property type="entry name" value="Tetratricopeptide repeat domain"/>
    <property type="match status" value="3"/>
</dbReference>
<organism evidence="8 9">
    <name type="scientific">Aliikangiella coralliicola</name>
    <dbReference type="NCBI Taxonomy" id="2592383"/>
    <lineage>
        <taxon>Bacteria</taxon>
        <taxon>Pseudomonadati</taxon>
        <taxon>Pseudomonadota</taxon>
        <taxon>Gammaproteobacteria</taxon>
        <taxon>Oceanospirillales</taxon>
        <taxon>Pleioneaceae</taxon>
        <taxon>Aliikangiella</taxon>
    </lineage>
</organism>
<gene>
    <name evidence="8" type="ORF">FLL46_08135</name>
</gene>
<sequence>MIEKAHHELVKDIFYQACQLSKSQQHTFVEEQCKGNSELITEVNTLLSSYQKSAGFFSDLAKGILGTELHEDDDNVEDLNPDPYNIIGKQINHYSILSKLGDGGMGVIYQARDNRLNRVVALKFLPPSLNNDLQATKRFRREAITASSIDHTNVGTIYSVEETPQGHPFISMAYYQGDTIETKLYDGKLSIQQSLDIMCQVALGLAAAHKKDIVHRDIKPANIILLNEQTLKESELFSSSTKDPAVKLDTNKPMQSDSHTVKILDFGLAKIRDEKLTQTGIKIGTLGYMSPEHIKGEALDARSDIWSLGILFFELLSGQRPFTGTNEQSLMFALLNDEPDLSVLEVPLEIKKIVHRCLQKNPGDRYQSAEELRIALNDIQTKIQKNTLSKYPGILEKILFLRKIQKLRVAGLSAIIMIMVGAYYLQPYTIIPNSNIAENTEIELPAQKRIAVFALQTNLNDFQTGLIEQLTQTLLSLGNNYQDIWVVPHQKVQDYQLTKLEQANKTFGVNLIIDVNLSSQNEKNSIQLNLIDSATLASLKKIEIEQSTTNIASLHAAINANLLQLLDLTNSPKLVQKLTSIGTSNPQAFEAYTKASGLLLHPDKKNNINEAIQLLEVALEHDPKFLDAKAKLADSLWQLYLENKDVELANKAEEFYEKILLENPEHLSAYLTLGKLHFALGRHGTALASYQLALQYNSHNAQIYNGMANVYEKTGELELAEENLLKAINENPTYWDGYNDIGAFYLRQGRYQEAVTQFNQVISLVPDNAWGYSNLGTAYWYLGQLDKTIDNFQKSLSIRKDYALYKNLATLYFYEENYQQAAQAYANATLLNDNDYKLWGNLAGAYHHSGKSRKLVVETFKKAILLAQKNLQTLPRDIEINANLASYYAWIEESTLAKKHLSVVKESPSLTVNRYFQVAVIYELLHDSENSISWIDKALAKGFPKKYILNSPDLKKLKQTDSFKQLMAKY</sequence>
<dbReference type="Gene3D" id="3.30.200.20">
    <property type="entry name" value="Phosphorylase Kinase, domain 1"/>
    <property type="match status" value="1"/>
</dbReference>
<comment type="caution">
    <text evidence="8">The sequence shown here is derived from an EMBL/GenBank/DDBJ whole genome shotgun (WGS) entry which is preliminary data.</text>
</comment>
<proteinExistence type="predicted"/>
<evidence type="ECO:0000256" key="5">
    <source>
        <dbReference type="PROSITE-ProRule" id="PRU00339"/>
    </source>
</evidence>
<dbReference type="PANTHER" id="PTHR43289">
    <property type="entry name" value="MITOGEN-ACTIVATED PROTEIN KINASE KINASE KINASE 20-RELATED"/>
    <property type="match status" value="1"/>
</dbReference>
<dbReference type="PROSITE" id="PS50011">
    <property type="entry name" value="PROTEIN_KINASE_DOM"/>
    <property type="match status" value="1"/>
</dbReference>
<dbReference type="InterPro" id="IPR011009">
    <property type="entry name" value="Kinase-like_dom_sf"/>
</dbReference>
<dbReference type="PROSITE" id="PS00107">
    <property type="entry name" value="PROTEIN_KINASE_ATP"/>
    <property type="match status" value="1"/>
</dbReference>
<dbReference type="RefSeq" id="WP_142892991.1">
    <property type="nucleotide sequence ID" value="NZ_ML660162.1"/>
</dbReference>
<dbReference type="InterPro" id="IPR019734">
    <property type="entry name" value="TPR_rpt"/>
</dbReference>
<dbReference type="OrthoDB" id="9801841at2"/>
<protein>
    <submittedName>
        <fullName evidence="8">Protein kinase</fullName>
    </submittedName>
</protein>
<dbReference type="GO" id="GO:0005524">
    <property type="term" value="F:ATP binding"/>
    <property type="evidence" value="ECO:0007669"/>
    <property type="project" value="UniProtKB-UniRule"/>
</dbReference>
<evidence type="ECO:0000259" key="7">
    <source>
        <dbReference type="PROSITE" id="PS50011"/>
    </source>
</evidence>
<evidence type="ECO:0000256" key="4">
    <source>
        <dbReference type="ARBA" id="ARBA00022840"/>
    </source>
</evidence>
<feature type="binding site" evidence="6">
    <location>
        <position position="123"/>
    </location>
    <ligand>
        <name>ATP</name>
        <dbReference type="ChEBI" id="CHEBI:30616"/>
    </ligand>
</feature>
<dbReference type="AlphaFoldDB" id="A0A545UGF5"/>
<dbReference type="SMART" id="SM00028">
    <property type="entry name" value="TPR"/>
    <property type="match status" value="7"/>
</dbReference>
<dbReference type="Pfam" id="PF13432">
    <property type="entry name" value="TPR_16"/>
    <property type="match status" value="1"/>
</dbReference>